<evidence type="ECO:0000259" key="5">
    <source>
        <dbReference type="Pfam" id="PF22936"/>
    </source>
</evidence>
<organism evidence="6">
    <name type="scientific">Tanacetum cinerariifolium</name>
    <name type="common">Dalmatian daisy</name>
    <name type="synonym">Chrysanthemum cinerariifolium</name>
    <dbReference type="NCBI Taxonomy" id="118510"/>
    <lineage>
        <taxon>Eukaryota</taxon>
        <taxon>Viridiplantae</taxon>
        <taxon>Streptophyta</taxon>
        <taxon>Embryophyta</taxon>
        <taxon>Tracheophyta</taxon>
        <taxon>Spermatophyta</taxon>
        <taxon>Magnoliopsida</taxon>
        <taxon>eudicotyledons</taxon>
        <taxon>Gunneridae</taxon>
        <taxon>Pentapetalae</taxon>
        <taxon>asterids</taxon>
        <taxon>campanulids</taxon>
        <taxon>Asterales</taxon>
        <taxon>Asteraceae</taxon>
        <taxon>Asteroideae</taxon>
        <taxon>Anthemideae</taxon>
        <taxon>Anthemidinae</taxon>
        <taxon>Tanacetum</taxon>
    </lineage>
</organism>
<dbReference type="PANTHER" id="PTHR11439:SF495">
    <property type="entry name" value="REVERSE TRANSCRIPTASE, RNA-DEPENDENT DNA POLYMERASE-RELATED"/>
    <property type="match status" value="1"/>
</dbReference>
<dbReference type="Pfam" id="PF22936">
    <property type="entry name" value="Pol_BBD"/>
    <property type="match status" value="1"/>
</dbReference>
<dbReference type="CDD" id="cd09272">
    <property type="entry name" value="RNase_HI_RT_Ty1"/>
    <property type="match status" value="1"/>
</dbReference>
<feature type="compositionally biased region" description="Polar residues" evidence="2">
    <location>
        <begin position="121"/>
        <end position="132"/>
    </location>
</feature>
<dbReference type="Pfam" id="PF07727">
    <property type="entry name" value="RVT_2"/>
    <property type="match status" value="1"/>
</dbReference>
<dbReference type="SUPFAM" id="SSF56672">
    <property type="entry name" value="DNA/RNA polymerases"/>
    <property type="match status" value="1"/>
</dbReference>
<dbReference type="EMBL" id="BKCJ010010029">
    <property type="protein sequence ID" value="GEU89750.1"/>
    <property type="molecule type" value="Genomic_DNA"/>
</dbReference>
<dbReference type="InterPro" id="IPR013103">
    <property type="entry name" value="RVT_2"/>
</dbReference>
<evidence type="ECO:0000256" key="1">
    <source>
        <dbReference type="ARBA" id="ARBA00022750"/>
    </source>
</evidence>
<dbReference type="AlphaFoldDB" id="A0A6L2NU82"/>
<accession>A0A6L2NU82</accession>
<dbReference type="InterPro" id="IPR043502">
    <property type="entry name" value="DNA/RNA_pol_sf"/>
</dbReference>
<feature type="region of interest" description="Disordered" evidence="2">
    <location>
        <begin position="119"/>
        <end position="171"/>
    </location>
</feature>
<comment type="caution">
    <text evidence="6">The sequence shown here is derived from an EMBL/GenBank/DDBJ whole genome shotgun (WGS) entry which is preliminary data.</text>
</comment>
<dbReference type="InterPro" id="IPR054722">
    <property type="entry name" value="PolX-like_BBD"/>
</dbReference>
<dbReference type="PANTHER" id="PTHR11439">
    <property type="entry name" value="GAG-POL-RELATED RETROTRANSPOSON"/>
    <property type="match status" value="1"/>
</dbReference>
<dbReference type="Pfam" id="PF13976">
    <property type="entry name" value="gag_pre-integrs"/>
    <property type="match status" value="1"/>
</dbReference>
<keyword evidence="1" id="KW-0378">Hydrolase</keyword>
<reference evidence="6" key="1">
    <citation type="journal article" date="2019" name="Sci. Rep.">
        <title>Draft genome of Tanacetum cinerariifolium, the natural source of mosquito coil.</title>
        <authorList>
            <person name="Yamashiro T."/>
            <person name="Shiraishi A."/>
            <person name="Satake H."/>
            <person name="Nakayama K."/>
        </authorList>
    </citation>
    <scope>NUCLEOTIDE SEQUENCE</scope>
</reference>
<gene>
    <name evidence="6" type="ORF">Tci_061728</name>
</gene>
<feature type="domain" description="Retrovirus-related Pol polyprotein from transposon TNT 1-94-like beta-barrel" evidence="5">
    <location>
        <begin position="170"/>
        <end position="236"/>
    </location>
</feature>
<feature type="domain" description="Reverse transcriptase Ty1/copia-type" evidence="3">
    <location>
        <begin position="331"/>
        <end position="564"/>
    </location>
</feature>
<dbReference type="GO" id="GO:0004190">
    <property type="term" value="F:aspartic-type endopeptidase activity"/>
    <property type="evidence" value="ECO:0007669"/>
    <property type="project" value="UniProtKB-KW"/>
</dbReference>
<dbReference type="InterPro" id="IPR025724">
    <property type="entry name" value="GAG-pre-integrase_dom"/>
</dbReference>
<keyword evidence="1" id="KW-0064">Aspartyl protease</keyword>
<protein>
    <submittedName>
        <fullName evidence="6">Putative ribonuclease H-like domain-containing protein</fullName>
    </submittedName>
</protein>
<proteinExistence type="predicted"/>
<evidence type="ECO:0000256" key="2">
    <source>
        <dbReference type="SAM" id="MobiDB-lite"/>
    </source>
</evidence>
<evidence type="ECO:0000313" key="6">
    <source>
        <dbReference type="EMBL" id="GEU89750.1"/>
    </source>
</evidence>
<evidence type="ECO:0000259" key="3">
    <source>
        <dbReference type="Pfam" id="PF07727"/>
    </source>
</evidence>
<keyword evidence="1" id="KW-0645">Protease</keyword>
<feature type="domain" description="GAG-pre-integrase" evidence="4">
    <location>
        <begin position="252"/>
        <end position="298"/>
    </location>
</feature>
<sequence length="643" mass="73378">RPLLGDYKKEKKINDLQLIMYGDMVKDSNSYLESRGSIEDFVSFREMITSQLLYLRGNIDLNNLSLNDLRSYFNLYRYKSDEGYHAVPPLYTGTFIPPKPDLVFYDTPPTSETVPHVVHVESSTNKTSNELSKTPRPDAPIIEDSTSNSENESRLESGNPRQGLKDKGVINSGCSRHMTRNISYLSNFEEINGGYVAFGGNPKCGKITGKGKIKTGKLDFDDVYFVKELKFNLFSLPDENHVLLKVPRENNMYNVDLKNVVPLGDLTYLFAKATLDESNLWHRSLGHINFNTMNKLVKDMPALEDIVYSDDEEDVGAEADFSNLEINISVSPIPITRVYKVHLVSQIIGKLTTAPQTRSMSRMGHTQEEGIDRKEVFALIERIEAIRLFLDYASFMCFMVYQMYVKSAFLYGTIEEKVYVCQPLGFEDPNYPNKVYKVVKAIYGLHQAPRAWYKTLTNYLLENGFQRVKIDQTLFIKTQKGDILLVQVYVDDIIFGSTNKEVRKSFEKLMKDKFQMSLMGELTFFLGLQVKQKDDGIFISQDKYIAEILRKFDLRDGKSASTPIDTEKPLLKDLDDEDVDVHIYSNYAGARLDRKSTIGGYQFLGCRLIFWQCKKQTVVATSSTKAEYVSAASCCAQVLWIQN</sequence>
<name>A0A6L2NU82_TANCI</name>
<feature type="non-terminal residue" evidence="6">
    <location>
        <position position="1"/>
    </location>
</feature>
<evidence type="ECO:0000259" key="4">
    <source>
        <dbReference type="Pfam" id="PF13976"/>
    </source>
</evidence>